<keyword evidence="2" id="KW-1185">Reference proteome</keyword>
<organism evidence="1 2">
    <name type="scientific">Cyclotella atomus</name>
    <dbReference type="NCBI Taxonomy" id="382360"/>
    <lineage>
        <taxon>Eukaryota</taxon>
        <taxon>Sar</taxon>
        <taxon>Stramenopiles</taxon>
        <taxon>Ochrophyta</taxon>
        <taxon>Bacillariophyta</taxon>
        <taxon>Coscinodiscophyceae</taxon>
        <taxon>Thalassiosirophycidae</taxon>
        <taxon>Stephanodiscales</taxon>
        <taxon>Stephanodiscaceae</taxon>
        <taxon>Cyclotella</taxon>
    </lineage>
</organism>
<dbReference type="Proteomes" id="UP001530400">
    <property type="component" value="Unassembled WGS sequence"/>
</dbReference>
<accession>A0ABD3N5G3</accession>
<comment type="caution">
    <text evidence="1">The sequence shown here is derived from an EMBL/GenBank/DDBJ whole genome shotgun (WGS) entry which is preliminary data.</text>
</comment>
<evidence type="ECO:0000313" key="2">
    <source>
        <dbReference type="Proteomes" id="UP001530400"/>
    </source>
</evidence>
<dbReference type="AlphaFoldDB" id="A0ABD3N5G3"/>
<evidence type="ECO:0000313" key="1">
    <source>
        <dbReference type="EMBL" id="KAL3771350.1"/>
    </source>
</evidence>
<dbReference type="EMBL" id="JALLPJ020001288">
    <property type="protein sequence ID" value="KAL3771350.1"/>
    <property type="molecule type" value="Genomic_DNA"/>
</dbReference>
<name>A0ABD3N5G3_9STRA</name>
<proteinExistence type="predicted"/>
<gene>
    <name evidence="1" type="ORF">ACHAWO_007824</name>
</gene>
<reference evidence="1 2" key="1">
    <citation type="submission" date="2024-10" db="EMBL/GenBank/DDBJ databases">
        <title>Updated reference genomes for cyclostephanoid diatoms.</title>
        <authorList>
            <person name="Roberts W.R."/>
            <person name="Alverson A.J."/>
        </authorList>
    </citation>
    <scope>NUCLEOTIDE SEQUENCE [LARGE SCALE GENOMIC DNA]</scope>
    <source>
        <strain evidence="1 2">AJA010-31</strain>
    </source>
</reference>
<sequence>MRLKSHGKNFWITTVMQYAKAIQHTKLIAAKRVQSVSERFAAIGHHDYRLQAQILKTALQPVPPNAKKLDNRFDLKRMAVEITKSKPKEQED</sequence>
<protein>
    <submittedName>
        <fullName evidence="1">Uncharacterized protein</fullName>
    </submittedName>
</protein>